<evidence type="ECO:0000256" key="2">
    <source>
        <dbReference type="ARBA" id="ARBA00022475"/>
    </source>
</evidence>
<keyword evidence="6 7" id="KW-0472">Membrane</keyword>
<dbReference type="InterPro" id="IPR008995">
    <property type="entry name" value="Mo/tungstate-bd_C_term_dom"/>
</dbReference>
<dbReference type="InterPro" id="IPR005893">
    <property type="entry name" value="PotA-like"/>
</dbReference>
<dbReference type="GO" id="GO:0043190">
    <property type="term" value="C:ATP-binding cassette (ABC) transporter complex"/>
    <property type="evidence" value="ECO:0007669"/>
    <property type="project" value="InterPro"/>
</dbReference>
<dbReference type="Pfam" id="PF00005">
    <property type="entry name" value="ABC_tran"/>
    <property type="match status" value="1"/>
</dbReference>
<feature type="domain" description="ABC transporter" evidence="8">
    <location>
        <begin position="4"/>
        <end position="234"/>
    </location>
</feature>
<dbReference type="PROSITE" id="PS50893">
    <property type="entry name" value="ABC_TRANSPORTER_2"/>
    <property type="match status" value="1"/>
</dbReference>
<dbReference type="GO" id="GO:0016887">
    <property type="term" value="F:ATP hydrolysis activity"/>
    <property type="evidence" value="ECO:0007669"/>
    <property type="project" value="InterPro"/>
</dbReference>
<dbReference type="Gene3D" id="2.40.50.140">
    <property type="entry name" value="Nucleic acid-binding proteins"/>
    <property type="match status" value="1"/>
</dbReference>
<comment type="similarity">
    <text evidence="7">Belongs to the ABC transporter superfamily. Spermidine/putrescine importer (TC 3.A.1.11.1) family.</text>
</comment>
<proteinExistence type="inferred from homology"/>
<dbReference type="GO" id="GO:0015697">
    <property type="term" value="P:quaternary ammonium group transport"/>
    <property type="evidence" value="ECO:0007669"/>
    <property type="project" value="UniProtKB-ARBA"/>
</dbReference>
<evidence type="ECO:0000256" key="1">
    <source>
        <dbReference type="ARBA" id="ARBA00022448"/>
    </source>
</evidence>
<evidence type="ECO:0000256" key="6">
    <source>
        <dbReference type="ARBA" id="ARBA00023136"/>
    </source>
</evidence>
<organism evidence="9 10">
    <name type="scientific">Candidatus Thermoflexus japonica</name>
    <dbReference type="NCBI Taxonomy" id="2035417"/>
    <lineage>
        <taxon>Bacteria</taxon>
        <taxon>Bacillati</taxon>
        <taxon>Chloroflexota</taxon>
        <taxon>Thermoflexia</taxon>
        <taxon>Thermoflexales</taxon>
        <taxon>Thermoflexaceae</taxon>
        <taxon>Thermoflexus</taxon>
    </lineage>
</organism>
<comment type="subunit">
    <text evidence="7">The complex is composed of two ATP-binding proteins (PotA), two transmembrane proteins (PotB and PotC) and a solute-binding protein (PotD).</text>
</comment>
<dbReference type="GO" id="GO:0015417">
    <property type="term" value="F:ABC-type polyamine transporter activity"/>
    <property type="evidence" value="ECO:0007669"/>
    <property type="project" value="UniProtKB-EC"/>
</dbReference>
<dbReference type="Gene3D" id="3.40.50.300">
    <property type="entry name" value="P-loop containing nucleotide triphosphate hydrolases"/>
    <property type="match status" value="1"/>
</dbReference>
<dbReference type="GO" id="GO:0005524">
    <property type="term" value="F:ATP binding"/>
    <property type="evidence" value="ECO:0007669"/>
    <property type="project" value="UniProtKB-KW"/>
</dbReference>
<protein>
    <recommendedName>
        <fullName evidence="7">Spermidine/putrescine import ATP-binding protein PotA</fullName>
        <ecNumber evidence="7">7.6.2.11</ecNumber>
    </recommendedName>
</protein>
<keyword evidence="1 7" id="KW-0813">Transport</keyword>
<evidence type="ECO:0000256" key="4">
    <source>
        <dbReference type="ARBA" id="ARBA00022840"/>
    </source>
</evidence>
<keyword evidence="5 7" id="KW-1278">Translocase</keyword>
<gene>
    <name evidence="9" type="primary">cysA_3</name>
    <name evidence="7" type="synonym">potA</name>
    <name evidence="9" type="ORF">HRbin22_00759</name>
</gene>
<keyword evidence="3 7" id="KW-0547">Nucleotide-binding</keyword>
<sequence>MARVKVEGLTKRFGRVVAVQDFTLEVEEGELVSLLGPSGCGKTTVLRCIAGFERPDAGRIIVDGQVLNEVPPERRNIGMVFQTYALFPHMTVADNIAFSLMIRGRPREERERVVKEMLSLVHLEGMEDRYPHQLSGGQRQRVALARALAMRPKVLLLDEPLSALDAKIREELRGEIRRIQKTLGITTLYVTHDQEEALALSDRVVVMNMGRIEQVGTPAEIYNAPRTPFVAMFVGTMNLLPGRLESDGRFVWKGVAFQIHRGAEIHRGQEVYLALRPERLKVAASPDQIPPGHNRIPGRVEWITFLGPIGRLTLRSDGETLLADLSSDEAARFSVGATVWIHFHPESAHLVPKEPERS</sequence>
<comment type="caution">
    <text evidence="9">The sequence shown here is derived from an EMBL/GenBank/DDBJ whole genome shotgun (WGS) entry which is preliminary data.</text>
</comment>
<dbReference type="SUPFAM" id="SSF50331">
    <property type="entry name" value="MOP-like"/>
    <property type="match status" value="1"/>
</dbReference>
<dbReference type="SUPFAM" id="SSF52540">
    <property type="entry name" value="P-loop containing nucleoside triphosphate hydrolases"/>
    <property type="match status" value="1"/>
</dbReference>
<accession>A0A2H5Y4Z0</accession>
<evidence type="ECO:0000256" key="3">
    <source>
        <dbReference type="ARBA" id="ARBA00022741"/>
    </source>
</evidence>
<dbReference type="Pfam" id="PF08402">
    <property type="entry name" value="TOBE_2"/>
    <property type="match status" value="1"/>
</dbReference>
<dbReference type="EMBL" id="BEHY01000011">
    <property type="protein sequence ID" value="GBD08519.1"/>
    <property type="molecule type" value="Genomic_DNA"/>
</dbReference>
<evidence type="ECO:0000256" key="7">
    <source>
        <dbReference type="RuleBase" id="RU364083"/>
    </source>
</evidence>
<dbReference type="InterPro" id="IPR003593">
    <property type="entry name" value="AAA+_ATPase"/>
</dbReference>
<dbReference type="Gene3D" id="2.40.50.100">
    <property type="match status" value="1"/>
</dbReference>
<dbReference type="PROSITE" id="PS00211">
    <property type="entry name" value="ABC_TRANSPORTER_1"/>
    <property type="match status" value="1"/>
</dbReference>
<reference evidence="10" key="1">
    <citation type="submission" date="2017-09" db="EMBL/GenBank/DDBJ databases">
        <title>Metaegenomics of thermophilic ammonia-oxidizing enrichment culture.</title>
        <authorList>
            <person name="Kato S."/>
            <person name="Suzuki K."/>
        </authorList>
    </citation>
    <scope>NUCLEOTIDE SEQUENCE [LARGE SCALE GENOMIC DNA]</scope>
</reference>
<dbReference type="InterPro" id="IPR050093">
    <property type="entry name" value="ABC_SmlMolc_Importer"/>
</dbReference>
<comment type="function">
    <text evidence="7">Part of the ABC transporter complex PotABCD involved in spermidine/putrescine import. Responsible for energy coupling to the transport system.</text>
</comment>
<dbReference type="PANTHER" id="PTHR42781:SF4">
    <property type="entry name" value="SPERMIDINE_PUTRESCINE IMPORT ATP-BINDING PROTEIN POTA"/>
    <property type="match status" value="1"/>
</dbReference>
<dbReference type="Proteomes" id="UP000236642">
    <property type="component" value="Unassembled WGS sequence"/>
</dbReference>
<dbReference type="SMART" id="SM00382">
    <property type="entry name" value="AAA"/>
    <property type="match status" value="1"/>
</dbReference>
<dbReference type="AlphaFoldDB" id="A0A2H5Y4Z0"/>
<evidence type="ECO:0000313" key="9">
    <source>
        <dbReference type="EMBL" id="GBD08519.1"/>
    </source>
</evidence>
<dbReference type="FunFam" id="3.40.50.300:FF:000425">
    <property type="entry name" value="Probable ABC transporter, ATP-binding subunit"/>
    <property type="match status" value="1"/>
</dbReference>
<name>A0A2H5Y4Z0_9CHLR</name>
<comment type="catalytic activity">
    <reaction evidence="7">
        <text>ATP + H2O + polyamine-[polyamine-binding protein]Side 1 = ADP + phosphate + polyamineSide 2 + [polyamine-binding protein]Side 1.</text>
        <dbReference type="EC" id="7.6.2.11"/>
    </reaction>
</comment>
<dbReference type="EC" id="7.6.2.11" evidence="7"/>
<dbReference type="NCBIfam" id="TIGR01187">
    <property type="entry name" value="potA"/>
    <property type="match status" value="1"/>
</dbReference>
<dbReference type="InterPro" id="IPR012340">
    <property type="entry name" value="NA-bd_OB-fold"/>
</dbReference>
<evidence type="ECO:0000256" key="5">
    <source>
        <dbReference type="ARBA" id="ARBA00022967"/>
    </source>
</evidence>
<keyword evidence="9" id="KW-0378">Hydrolase</keyword>
<keyword evidence="2 7" id="KW-1003">Cell membrane</keyword>
<dbReference type="InterPro" id="IPR017871">
    <property type="entry name" value="ABC_transporter-like_CS"/>
</dbReference>
<evidence type="ECO:0000313" key="10">
    <source>
        <dbReference type="Proteomes" id="UP000236642"/>
    </source>
</evidence>
<dbReference type="InterPro" id="IPR027417">
    <property type="entry name" value="P-loop_NTPase"/>
</dbReference>
<dbReference type="InterPro" id="IPR003439">
    <property type="entry name" value="ABC_transporter-like_ATP-bd"/>
</dbReference>
<dbReference type="InterPro" id="IPR013611">
    <property type="entry name" value="Transp-assoc_OB_typ2"/>
</dbReference>
<dbReference type="PANTHER" id="PTHR42781">
    <property type="entry name" value="SPERMIDINE/PUTRESCINE IMPORT ATP-BINDING PROTEIN POTA"/>
    <property type="match status" value="1"/>
</dbReference>
<keyword evidence="4 7" id="KW-0067">ATP-binding</keyword>
<evidence type="ECO:0000259" key="8">
    <source>
        <dbReference type="PROSITE" id="PS50893"/>
    </source>
</evidence>